<gene>
    <name evidence="1" type="ORF">ENR15_12255</name>
</gene>
<reference evidence="1" key="1">
    <citation type="journal article" date="2020" name="mSystems">
        <title>Genome- and Community-Level Interaction Insights into Carbon Utilization and Element Cycling Functions of Hydrothermarchaeota in Hydrothermal Sediment.</title>
        <authorList>
            <person name="Zhou Z."/>
            <person name="Liu Y."/>
            <person name="Xu W."/>
            <person name="Pan J."/>
            <person name="Luo Z.H."/>
            <person name="Li M."/>
        </authorList>
    </citation>
    <scope>NUCLEOTIDE SEQUENCE [LARGE SCALE GENOMIC DNA]</scope>
    <source>
        <strain evidence="1">SpSt-374</strain>
    </source>
</reference>
<dbReference type="PANTHER" id="PTHR34235">
    <property type="entry name" value="SLR1203 PROTEIN-RELATED"/>
    <property type="match status" value="1"/>
</dbReference>
<dbReference type="EMBL" id="DSPX01000124">
    <property type="protein sequence ID" value="HGG01386.1"/>
    <property type="molecule type" value="Genomic_DNA"/>
</dbReference>
<comment type="caution">
    <text evidence="1">The sequence shown here is derived from an EMBL/GenBank/DDBJ whole genome shotgun (WGS) entry which is preliminary data.</text>
</comment>
<dbReference type="Pfam" id="PF01724">
    <property type="entry name" value="DUF29"/>
    <property type="match status" value="1"/>
</dbReference>
<proteinExistence type="predicted"/>
<dbReference type="InterPro" id="IPR002636">
    <property type="entry name" value="DUF29"/>
</dbReference>
<dbReference type="PANTHER" id="PTHR34235:SF3">
    <property type="entry name" value="SLR1203 PROTEIN"/>
    <property type="match status" value="1"/>
</dbReference>
<sequence length="153" mass="18278">MATPLEPVSEILYDNDYHLWVLETVKQLEKRDFDAVDWQNLIEEVSDLSRQQKKNLKSLLRNLWSHLLKLTYWESEVERNQFHCQGEIRKCRQQIQDELADSPSLKNYLQEIHGECYQDAREIVSDKSQLPLSRFPETLTVTLEQVLDENWFP</sequence>
<protein>
    <submittedName>
        <fullName evidence="1">DUF29 domain-containing protein</fullName>
    </submittedName>
</protein>
<name>A0A7C3ZU75_9CYAN</name>
<dbReference type="Gene3D" id="1.20.1220.20">
    <property type="entry name" value="Uncharcterised protein PF01724"/>
    <property type="match status" value="1"/>
</dbReference>
<dbReference type="AlphaFoldDB" id="A0A7C3ZU75"/>
<accession>A0A7C3ZU75</accession>
<evidence type="ECO:0000313" key="1">
    <source>
        <dbReference type="EMBL" id="HGG01386.1"/>
    </source>
</evidence>
<organism evidence="1">
    <name type="scientific">Planktothricoides sp. SpSt-374</name>
    <dbReference type="NCBI Taxonomy" id="2282167"/>
    <lineage>
        <taxon>Bacteria</taxon>
        <taxon>Bacillati</taxon>
        <taxon>Cyanobacteriota</taxon>
        <taxon>Cyanophyceae</taxon>
        <taxon>Oscillatoriophycideae</taxon>
        <taxon>Oscillatoriales</taxon>
        <taxon>Oscillatoriaceae</taxon>
        <taxon>Planktothricoides</taxon>
    </lineage>
</organism>